<dbReference type="InterPro" id="IPR015421">
    <property type="entry name" value="PyrdxlP-dep_Trfase_major"/>
</dbReference>
<dbReference type="InterPro" id="IPR015424">
    <property type="entry name" value="PyrdxlP-dep_Trfase"/>
</dbReference>
<feature type="domain" description="Aminotransferase class I/classII large" evidence="10">
    <location>
        <begin position="26"/>
        <end position="314"/>
    </location>
</feature>
<dbReference type="GO" id="GO:0000105">
    <property type="term" value="P:L-histidine biosynthetic process"/>
    <property type="evidence" value="ECO:0007669"/>
    <property type="project" value="UniProtKB-KW"/>
</dbReference>
<reference evidence="11 12" key="1">
    <citation type="submission" date="2018-10" db="EMBL/GenBank/DDBJ databases">
        <title>Genomic Encyclopedia of Archaeal and Bacterial Type Strains, Phase II (KMG-II): from individual species to whole genera.</title>
        <authorList>
            <person name="Goeker M."/>
        </authorList>
    </citation>
    <scope>NUCLEOTIDE SEQUENCE [LARGE SCALE GENOMIC DNA]</scope>
    <source>
        <strain evidence="11 12">DSM 14954</strain>
    </source>
</reference>
<dbReference type="GO" id="GO:0030170">
    <property type="term" value="F:pyridoxal phosphate binding"/>
    <property type="evidence" value="ECO:0007669"/>
    <property type="project" value="InterPro"/>
</dbReference>
<evidence type="ECO:0000256" key="9">
    <source>
        <dbReference type="RuleBase" id="RU000481"/>
    </source>
</evidence>
<keyword evidence="3 9" id="KW-0032">Aminotransferase</keyword>
<evidence type="ECO:0000256" key="2">
    <source>
        <dbReference type="ARBA" id="ARBA00007970"/>
    </source>
</evidence>
<proteinExistence type="inferred from homology"/>
<comment type="similarity">
    <text evidence="2">Belongs to the class-II pyridoxal-phosphate-dependent aminotransferase family. Histidinol-phosphate aminotransferase subfamily.</text>
</comment>
<dbReference type="InterPro" id="IPR050106">
    <property type="entry name" value="HistidinolP_aminotransfase"/>
</dbReference>
<evidence type="ECO:0000256" key="6">
    <source>
        <dbReference type="ARBA" id="ARBA00022898"/>
    </source>
</evidence>
<dbReference type="PROSITE" id="PS00105">
    <property type="entry name" value="AA_TRANSFER_CLASS_1"/>
    <property type="match status" value="1"/>
</dbReference>
<dbReference type="InterPro" id="IPR004838">
    <property type="entry name" value="NHTrfase_class1_PyrdxlP-BS"/>
</dbReference>
<dbReference type="Gene3D" id="3.40.640.10">
    <property type="entry name" value="Type I PLP-dependent aspartate aminotransferase-like (Major domain)"/>
    <property type="match status" value="1"/>
</dbReference>
<dbReference type="PANTHER" id="PTHR43643">
    <property type="entry name" value="HISTIDINOL-PHOSPHATE AMINOTRANSFERASE 2"/>
    <property type="match status" value="1"/>
</dbReference>
<evidence type="ECO:0000256" key="7">
    <source>
        <dbReference type="ARBA" id="ARBA00023102"/>
    </source>
</evidence>
<dbReference type="AlphaFoldDB" id="A0A660KZ71"/>
<evidence type="ECO:0000256" key="8">
    <source>
        <dbReference type="ARBA" id="ARBA00047481"/>
    </source>
</evidence>
<dbReference type="RefSeq" id="WP_121253795.1">
    <property type="nucleotide sequence ID" value="NZ_RBIL01000002.1"/>
</dbReference>
<comment type="similarity">
    <text evidence="9">Belongs to the class-I pyridoxal-phosphate-dependent aminotransferase family.</text>
</comment>
<keyword evidence="7" id="KW-0368">Histidine biosynthesis</keyword>
<dbReference type="GO" id="GO:0004400">
    <property type="term" value="F:histidinol-phosphate transaminase activity"/>
    <property type="evidence" value="ECO:0007669"/>
    <property type="project" value="UniProtKB-EC"/>
</dbReference>
<evidence type="ECO:0000259" key="10">
    <source>
        <dbReference type="Pfam" id="PF00155"/>
    </source>
</evidence>
<comment type="pathway">
    <text evidence="1">Amino-acid biosynthesis; L-histidine biosynthesis; L-histidine from 5-phospho-alpha-D-ribose 1-diphosphate: step 7/9.</text>
</comment>
<comment type="cofactor">
    <cofactor evidence="9">
        <name>pyridoxal 5'-phosphate</name>
        <dbReference type="ChEBI" id="CHEBI:597326"/>
    </cofactor>
</comment>
<dbReference type="Pfam" id="PF00155">
    <property type="entry name" value="Aminotran_1_2"/>
    <property type="match status" value="1"/>
</dbReference>
<name>A0A660KZ71_9ACTN</name>
<evidence type="ECO:0000313" key="12">
    <source>
        <dbReference type="Proteomes" id="UP000278962"/>
    </source>
</evidence>
<protein>
    <recommendedName>
        <fullName evidence="9">Aminotransferase</fullName>
        <ecNumber evidence="9">2.6.1.-</ecNumber>
    </recommendedName>
</protein>
<evidence type="ECO:0000256" key="3">
    <source>
        <dbReference type="ARBA" id="ARBA00022576"/>
    </source>
</evidence>
<dbReference type="EMBL" id="RBIL01000002">
    <property type="protein sequence ID" value="RKQ86234.1"/>
    <property type="molecule type" value="Genomic_DNA"/>
</dbReference>
<dbReference type="PANTHER" id="PTHR43643:SF6">
    <property type="entry name" value="HISTIDINOL-PHOSPHATE AMINOTRANSFERASE"/>
    <property type="match status" value="1"/>
</dbReference>
<dbReference type="CDD" id="cd00609">
    <property type="entry name" value="AAT_like"/>
    <property type="match status" value="1"/>
</dbReference>
<comment type="catalytic activity">
    <reaction evidence="8">
        <text>L-histidinol phosphate + 2-oxoglutarate = 3-(imidazol-4-yl)-2-oxopropyl phosphate + L-glutamate</text>
        <dbReference type="Rhea" id="RHEA:23744"/>
        <dbReference type="ChEBI" id="CHEBI:16810"/>
        <dbReference type="ChEBI" id="CHEBI:29985"/>
        <dbReference type="ChEBI" id="CHEBI:57766"/>
        <dbReference type="ChEBI" id="CHEBI:57980"/>
        <dbReference type="EC" id="2.6.1.9"/>
    </reaction>
</comment>
<keyword evidence="4" id="KW-0028">Amino-acid biosynthesis</keyword>
<dbReference type="InterPro" id="IPR004839">
    <property type="entry name" value="Aminotransferase_I/II_large"/>
</dbReference>
<keyword evidence="12" id="KW-1185">Reference proteome</keyword>
<evidence type="ECO:0000256" key="1">
    <source>
        <dbReference type="ARBA" id="ARBA00005011"/>
    </source>
</evidence>
<dbReference type="Gene3D" id="3.90.1150.10">
    <property type="entry name" value="Aspartate Aminotransferase, domain 1"/>
    <property type="match status" value="1"/>
</dbReference>
<keyword evidence="6" id="KW-0663">Pyridoxal phosphate</keyword>
<sequence>MKAPHGDKMVRPGDEDFAVNVVAGPPPDWLTDAVQAAWANIGPYPDETKARAALAARHGVAPEQVLVLNGAAEGFWLLAATVDGPAGIVMPAFGEPRAALRAHGRTPTLIDRPPPFTLPEVDDEVALLFVTNPCNPTGTLHSAEAVSALARPDRTLVVDESFMDFVAHPQPSVAGSEHTVVLRSLTKAFSIAGLRAGYLIGAPDLVARLDARRQAWPVNALALAAMTAWAERAEDDGVIERTATHRAALAARLRQAGLHVYPGAANFLLVKVPPGTTERLRAEGIAVRPTEDLGLDDEHIRVAVREDADRLIAALTRP</sequence>
<dbReference type="Proteomes" id="UP000278962">
    <property type="component" value="Unassembled WGS sequence"/>
</dbReference>
<dbReference type="SUPFAM" id="SSF53383">
    <property type="entry name" value="PLP-dependent transferases"/>
    <property type="match status" value="1"/>
</dbReference>
<dbReference type="EC" id="2.6.1.-" evidence="9"/>
<evidence type="ECO:0000256" key="4">
    <source>
        <dbReference type="ARBA" id="ARBA00022605"/>
    </source>
</evidence>
<dbReference type="OrthoDB" id="3401872at2"/>
<comment type="caution">
    <text evidence="11">The sequence shown here is derived from an EMBL/GenBank/DDBJ whole genome shotgun (WGS) entry which is preliminary data.</text>
</comment>
<dbReference type="InterPro" id="IPR015422">
    <property type="entry name" value="PyrdxlP-dep_Trfase_small"/>
</dbReference>
<gene>
    <name evidence="11" type="ORF">C8N24_4244</name>
</gene>
<organism evidence="11 12">
    <name type="scientific">Solirubrobacter pauli</name>
    <dbReference type="NCBI Taxonomy" id="166793"/>
    <lineage>
        <taxon>Bacteria</taxon>
        <taxon>Bacillati</taxon>
        <taxon>Actinomycetota</taxon>
        <taxon>Thermoleophilia</taxon>
        <taxon>Solirubrobacterales</taxon>
        <taxon>Solirubrobacteraceae</taxon>
        <taxon>Solirubrobacter</taxon>
    </lineage>
</organism>
<evidence type="ECO:0000313" key="11">
    <source>
        <dbReference type="EMBL" id="RKQ86234.1"/>
    </source>
</evidence>
<accession>A0A660KZ71</accession>
<keyword evidence="5 9" id="KW-0808">Transferase</keyword>
<evidence type="ECO:0000256" key="5">
    <source>
        <dbReference type="ARBA" id="ARBA00022679"/>
    </source>
</evidence>